<keyword evidence="11" id="KW-1185">Reference proteome</keyword>
<sequence>MTDSGPKENRKLIGTNGGAGKLCIHGQSSLHSSSRTYAQPSFTLTTTAPTFPEMVFCSVSAGCLGGALGNPADVVNVRMQNDGSLPLAQRRHYRNAVDGLMRIVREEGVKSLGRGLVPNMNRAVLMTCSQLVSYDVSKDMLIKKAGWGEGMPTHFGASLLAGLVATTVCSPIDVIKTRIMNSTEARSAVSIFLTTVRSEGPTALFKGWTPAFLRLGPHTIVTFIALEQFKKWHAIMEEKRVAKLMGQI</sequence>
<dbReference type="InterPro" id="IPR023395">
    <property type="entry name" value="MCP_dom_sf"/>
</dbReference>
<dbReference type="InterPro" id="IPR050391">
    <property type="entry name" value="Mito_Metabolite_Transporter"/>
</dbReference>
<dbReference type="Proteomes" id="UP000274822">
    <property type="component" value="Unassembled WGS sequence"/>
</dbReference>
<proteinExistence type="inferred from homology"/>
<feature type="repeat" description="Solcar" evidence="8">
    <location>
        <begin position="53"/>
        <end position="140"/>
    </location>
</feature>
<comment type="similarity">
    <text evidence="2 9">Belongs to the mitochondrial carrier (TC 2.A.29) family.</text>
</comment>
<evidence type="ECO:0000256" key="9">
    <source>
        <dbReference type="RuleBase" id="RU000488"/>
    </source>
</evidence>
<dbReference type="PANTHER" id="PTHR45618">
    <property type="entry name" value="MITOCHONDRIAL DICARBOXYLATE CARRIER-RELATED"/>
    <property type="match status" value="1"/>
</dbReference>
<keyword evidence="6" id="KW-1133">Transmembrane helix</keyword>
<comment type="subcellular location">
    <subcellularLocation>
        <location evidence="1">Membrane</location>
        <topology evidence="1">Multi-pass membrane protein</topology>
    </subcellularLocation>
</comment>
<dbReference type="EMBL" id="RBNJ01006008">
    <property type="protein sequence ID" value="RUS28857.1"/>
    <property type="molecule type" value="Genomic_DNA"/>
</dbReference>
<keyword evidence="5" id="KW-0677">Repeat</keyword>
<dbReference type="Pfam" id="PF00153">
    <property type="entry name" value="Mito_carr"/>
    <property type="match status" value="2"/>
</dbReference>
<keyword evidence="3 9" id="KW-0813">Transport</keyword>
<reference evidence="10 11" key="1">
    <citation type="journal article" date="2018" name="New Phytol.">
        <title>Phylogenomics of Endogonaceae and evolution of mycorrhizas within Mucoromycota.</title>
        <authorList>
            <person name="Chang Y."/>
            <person name="Desiro A."/>
            <person name="Na H."/>
            <person name="Sandor L."/>
            <person name="Lipzen A."/>
            <person name="Clum A."/>
            <person name="Barry K."/>
            <person name="Grigoriev I.V."/>
            <person name="Martin F.M."/>
            <person name="Stajich J.E."/>
            <person name="Smith M.E."/>
            <person name="Bonito G."/>
            <person name="Spatafora J.W."/>
        </authorList>
    </citation>
    <scope>NUCLEOTIDE SEQUENCE [LARGE SCALE GENOMIC DNA]</scope>
    <source>
        <strain evidence="10 11">AD002</strain>
    </source>
</reference>
<evidence type="ECO:0000256" key="5">
    <source>
        <dbReference type="ARBA" id="ARBA00022737"/>
    </source>
</evidence>
<dbReference type="SUPFAM" id="SSF103506">
    <property type="entry name" value="Mitochondrial carrier"/>
    <property type="match status" value="1"/>
</dbReference>
<evidence type="ECO:0000313" key="11">
    <source>
        <dbReference type="Proteomes" id="UP000274822"/>
    </source>
</evidence>
<gene>
    <name evidence="10" type="ORF">BC938DRAFT_481355</name>
</gene>
<feature type="repeat" description="Solcar" evidence="8">
    <location>
        <begin position="149"/>
        <end position="232"/>
    </location>
</feature>
<evidence type="ECO:0008006" key="12">
    <source>
        <dbReference type="Google" id="ProtNLM"/>
    </source>
</evidence>
<evidence type="ECO:0000256" key="1">
    <source>
        <dbReference type="ARBA" id="ARBA00004141"/>
    </source>
</evidence>
<dbReference type="GO" id="GO:0016020">
    <property type="term" value="C:membrane"/>
    <property type="evidence" value="ECO:0007669"/>
    <property type="project" value="UniProtKB-SubCell"/>
</dbReference>
<organism evidence="10 11">
    <name type="scientific">Jimgerdemannia flammicorona</name>
    <dbReference type="NCBI Taxonomy" id="994334"/>
    <lineage>
        <taxon>Eukaryota</taxon>
        <taxon>Fungi</taxon>
        <taxon>Fungi incertae sedis</taxon>
        <taxon>Mucoromycota</taxon>
        <taxon>Mucoromycotina</taxon>
        <taxon>Endogonomycetes</taxon>
        <taxon>Endogonales</taxon>
        <taxon>Endogonaceae</taxon>
        <taxon>Jimgerdemannia</taxon>
    </lineage>
</organism>
<keyword evidence="7 8" id="KW-0472">Membrane</keyword>
<evidence type="ECO:0000256" key="3">
    <source>
        <dbReference type="ARBA" id="ARBA00022448"/>
    </source>
</evidence>
<evidence type="ECO:0000256" key="7">
    <source>
        <dbReference type="ARBA" id="ARBA00023136"/>
    </source>
</evidence>
<dbReference type="Gene3D" id="1.50.40.10">
    <property type="entry name" value="Mitochondrial carrier domain"/>
    <property type="match status" value="1"/>
</dbReference>
<evidence type="ECO:0000256" key="4">
    <source>
        <dbReference type="ARBA" id="ARBA00022692"/>
    </source>
</evidence>
<name>A0A433QGC9_9FUNG</name>
<evidence type="ECO:0000256" key="6">
    <source>
        <dbReference type="ARBA" id="ARBA00022989"/>
    </source>
</evidence>
<comment type="caution">
    <text evidence="10">The sequence shown here is derived from an EMBL/GenBank/DDBJ whole genome shotgun (WGS) entry which is preliminary data.</text>
</comment>
<dbReference type="PROSITE" id="PS50920">
    <property type="entry name" value="SOLCAR"/>
    <property type="match status" value="2"/>
</dbReference>
<protein>
    <recommendedName>
        <fullName evidence="12">Mitochondrial carrier domain-containing protein</fullName>
    </recommendedName>
</protein>
<dbReference type="InterPro" id="IPR018108">
    <property type="entry name" value="MCP_transmembrane"/>
</dbReference>
<evidence type="ECO:0000256" key="2">
    <source>
        <dbReference type="ARBA" id="ARBA00006375"/>
    </source>
</evidence>
<dbReference type="AlphaFoldDB" id="A0A433QGC9"/>
<accession>A0A433QGC9</accession>
<evidence type="ECO:0000313" key="10">
    <source>
        <dbReference type="EMBL" id="RUS28857.1"/>
    </source>
</evidence>
<keyword evidence="4 8" id="KW-0812">Transmembrane</keyword>
<evidence type="ECO:0000256" key="8">
    <source>
        <dbReference type="PROSITE-ProRule" id="PRU00282"/>
    </source>
</evidence>